<dbReference type="OrthoDB" id="168808at2157"/>
<feature type="domain" description="HTH bat-type" evidence="3">
    <location>
        <begin position="161"/>
        <end position="212"/>
    </location>
</feature>
<dbReference type="RefSeq" id="WP_157688256.1">
    <property type="nucleotide sequence ID" value="NZ_CP034345.1"/>
</dbReference>
<dbReference type="GO" id="GO:0003677">
    <property type="term" value="F:DNA binding"/>
    <property type="evidence" value="ECO:0007669"/>
    <property type="project" value="UniProtKB-KW"/>
</dbReference>
<evidence type="ECO:0000256" key="1">
    <source>
        <dbReference type="ARBA" id="ARBA00023015"/>
    </source>
</evidence>
<dbReference type="Proteomes" id="UP000428325">
    <property type="component" value="Chromosome"/>
</dbReference>
<dbReference type="PANTHER" id="PTHR34236:SF1">
    <property type="entry name" value="DIMETHYL SULFOXIDE REDUCTASE TRANSCRIPTIONAL ACTIVATOR"/>
    <property type="match status" value="1"/>
</dbReference>
<dbReference type="EMBL" id="CP034345">
    <property type="protein sequence ID" value="QGX94020.1"/>
    <property type="molecule type" value="Genomic_DNA"/>
</dbReference>
<dbReference type="GeneID" id="99245426"/>
<dbReference type="InterPro" id="IPR056433">
    <property type="entry name" value="DmsR-like_N"/>
</dbReference>
<keyword evidence="6" id="KW-1185">Reference proteome</keyword>
<dbReference type="PANTHER" id="PTHR34236">
    <property type="entry name" value="DIMETHYL SULFOXIDE REDUCTASE TRANSCRIPTIONAL ACTIVATOR"/>
    <property type="match status" value="1"/>
</dbReference>
<feature type="domain" description="DmsR-like N-terminal" evidence="4">
    <location>
        <begin position="1"/>
        <end position="144"/>
    </location>
</feature>
<evidence type="ECO:0000313" key="5">
    <source>
        <dbReference type="EMBL" id="QGX94020.1"/>
    </source>
</evidence>
<accession>A0A6B9FCR2</accession>
<reference evidence="5 6" key="1">
    <citation type="submission" date="2018-12" db="EMBL/GenBank/DDBJ databases">
        <title>Complete genome sequence of Haloplanus rallus MBLA0036.</title>
        <authorList>
            <person name="Nam Y.-d."/>
            <person name="Kang J."/>
            <person name="Chung W.-H."/>
            <person name="Park Y.S."/>
        </authorList>
    </citation>
    <scope>NUCLEOTIDE SEQUENCE [LARGE SCALE GENOMIC DNA]</scope>
    <source>
        <strain evidence="5 6">MBLA0036</strain>
    </source>
</reference>
<dbReference type="Pfam" id="PF24277">
    <property type="entry name" value="DmsR_N"/>
    <property type="match status" value="1"/>
</dbReference>
<evidence type="ECO:0000256" key="2">
    <source>
        <dbReference type="ARBA" id="ARBA00023163"/>
    </source>
</evidence>
<keyword evidence="1" id="KW-0805">Transcription regulation</keyword>
<dbReference type="InterPro" id="IPR036388">
    <property type="entry name" value="WH-like_DNA-bd_sf"/>
</dbReference>
<dbReference type="AlphaFoldDB" id="A0A6B9FCR2"/>
<evidence type="ECO:0000313" key="6">
    <source>
        <dbReference type="Proteomes" id="UP000428325"/>
    </source>
</evidence>
<evidence type="ECO:0000259" key="3">
    <source>
        <dbReference type="Pfam" id="PF04967"/>
    </source>
</evidence>
<proteinExistence type="predicted"/>
<dbReference type="Pfam" id="PF04967">
    <property type="entry name" value="HTH_10"/>
    <property type="match status" value="1"/>
</dbReference>
<name>A0A6B9FCR2_9EURY</name>
<organism evidence="5 6">
    <name type="scientific">Haloplanus rallus</name>
    <dbReference type="NCBI Taxonomy" id="1816183"/>
    <lineage>
        <taxon>Archaea</taxon>
        <taxon>Methanobacteriati</taxon>
        <taxon>Methanobacteriota</taxon>
        <taxon>Stenosarchaea group</taxon>
        <taxon>Halobacteria</taxon>
        <taxon>Halobacteriales</taxon>
        <taxon>Haloferacaceae</taxon>
        <taxon>Haloplanus</taxon>
    </lineage>
</organism>
<dbReference type="KEGG" id="hra:EI982_04115"/>
<keyword evidence="5" id="KW-0238">DNA-binding</keyword>
<evidence type="ECO:0000259" key="4">
    <source>
        <dbReference type="Pfam" id="PF24277"/>
    </source>
</evidence>
<gene>
    <name evidence="5" type="ORF">EI982_04115</name>
</gene>
<keyword evidence="2" id="KW-0804">Transcription</keyword>
<dbReference type="InterPro" id="IPR007050">
    <property type="entry name" value="HTH_bacterioopsin"/>
</dbReference>
<sequence length="218" mass="23853">MGTGIRAELKVDADGTCPVADAAAEAGEPTFSVSKGTNPGASGHVTEEFMLKDAGDGVVSDTETPVDPVFTYGSKTVYRFSRSQGQGCPCERVESFDCPVVDVHTRDGWLYLVFHAADMTELQDIITTLREEYPAVDIRRLLRSRGDPSDHDLVFVDRGRLTDRQREVLERAHEMGYFERPKGANAGEVAAALDISRSTFTEHLSAAQSKLLDAILEE</sequence>
<protein>
    <submittedName>
        <fullName evidence="5">DNA-binding protein</fullName>
    </submittedName>
</protein>
<dbReference type="Gene3D" id="1.10.10.10">
    <property type="entry name" value="Winged helix-like DNA-binding domain superfamily/Winged helix DNA-binding domain"/>
    <property type="match status" value="1"/>
</dbReference>